<dbReference type="Pfam" id="PF01256">
    <property type="entry name" value="Carb_kinase"/>
    <property type="match status" value="1"/>
</dbReference>
<feature type="binding site" evidence="17">
    <location>
        <position position="436"/>
    </location>
    <ligand>
        <name>(6S)-NADPHX</name>
        <dbReference type="ChEBI" id="CHEBI:64076"/>
    </ligand>
</feature>
<keyword evidence="8 17" id="KW-0521">NADP</keyword>
<evidence type="ECO:0000256" key="11">
    <source>
        <dbReference type="ARBA" id="ARBA00023235"/>
    </source>
</evidence>
<evidence type="ECO:0000256" key="7">
    <source>
        <dbReference type="ARBA" id="ARBA00022840"/>
    </source>
</evidence>
<evidence type="ECO:0000256" key="3">
    <source>
        <dbReference type="ARBA" id="ARBA00006001"/>
    </source>
</evidence>
<dbReference type="PIRSF" id="PIRSF017184">
    <property type="entry name" value="Nnr"/>
    <property type="match status" value="1"/>
</dbReference>
<dbReference type="InterPro" id="IPR017953">
    <property type="entry name" value="Carbohydrate_kinase_pred_CS"/>
</dbReference>
<feature type="domain" description="YjeF C-terminal" evidence="20">
    <location>
        <begin position="229"/>
        <end position="490"/>
    </location>
</feature>
<keyword evidence="5 18" id="KW-0479">Metal-binding</keyword>
<comment type="similarity">
    <text evidence="3 19">In the N-terminal section; belongs to the NnrE/AIBP family.</text>
</comment>
<comment type="catalytic activity">
    <reaction evidence="16 17 19">
        <text>(6S)-NADPHX + ADP = AMP + phosphate + NADPH + H(+)</text>
        <dbReference type="Rhea" id="RHEA:32235"/>
        <dbReference type="ChEBI" id="CHEBI:15378"/>
        <dbReference type="ChEBI" id="CHEBI:43474"/>
        <dbReference type="ChEBI" id="CHEBI:57783"/>
        <dbReference type="ChEBI" id="CHEBI:64076"/>
        <dbReference type="ChEBI" id="CHEBI:456215"/>
        <dbReference type="ChEBI" id="CHEBI:456216"/>
        <dbReference type="EC" id="4.2.1.136"/>
    </reaction>
</comment>
<proteinExistence type="inferred from homology"/>
<evidence type="ECO:0000256" key="17">
    <source>
        <dbReference type="HAMAP-Rule" id="MF_01965"/>
    </source>
</evidence>
<dbReference type="InterPro" id="IPR029056">
    <property type="entry name" value="Ribokinase-like"/>
</dbReference>
<dbReference type="InterPro" id="IPR030677">
    <property type="entry name" value="Nnr"/>
</dbReference>
<evidence type="ECO:0000256" key="10">
    <source>
        <dbReference type="ARBA" id="ARBA00023027"/>
    </source>
</evidence>
<dbReference type="PANTHER" id="PTHR12592:SF0">
    <property type="entry name" value="ATP-DEPENDENT (S)-NAD(P)H-HYDRATE DEHYDRATASE"/>
    <property type="match status" value="1"/>
</dbReference>
<comment type="catalytic activity">
    <reaction evidence="15 17 19">
        <text>(6S)-NADHX + ADP = AMP + phosphate + NADH + H(+)</text>
        <dbReference type="Rhea" id="RHEA:32223"/>
        <dbReference type="ChEBI" id="CHEBI:15378"/>
        <dbReference type="ChEBI" id="CHEBI:43474"/>
        <dbReference type="ChEBI" id="CHEBI:57945"/>
        <dbReference type="ChEBI" id="CHEBI:64074"/>
        <dbReference type="ChEBI" id="CHEBI:456215"/>
        <dbReference type="ChEBI" id="CHEBI:456216"/>
        <dbReference type="EC" id="4.2.1.136"/>
    </reaction>
</comment>
<dbReference type="InterPro" id="IPR036652">
    <property type="entry name" value="YjeF_N_dom_sf"/>
</dbReference>
<comment type="cofactor">
    <cofactor evidence="18 19">
        <name>K(+)</name>
        <dbReference type="ChEBI" id="CHEBI:29103"/>
    </cofactor>
    <text evidence="18 19">Binds 1 potassium ion per subunit.</text>
</comment>
<comment type="similarity">
    <text evidence="18">Belongs to the NnrE/AIBP family.</text>
</comment>
<dbReference type="EC" id="4.2.1.136" evidence="19"/>
<dbReference type="Pfam" id="PF03853">
    <property type="entry name" value="YjeF_N"/>
    <property type="match status" value="1"/>
</dbReference>
<dbReference type="EMBL" id="JAJHNU010000004">
    <property type="protein sequence ID" value="MDN4122436.1"/>
    <property type="molecule type" value="Genomic_DNA"/>
</dbReference>
<evidence type="ECO:0000259" key="21">
    <source>
        <dbReference type="PROSITE" id="PS51385"/>
    </source>
</evidence>
<evidence type="ECO:0000256" key="8">
    <source>
        <dbReference type="ARBA" id="ARBA00022857"/>
    </source>
</evidence>
<dbReference type="InterPro" id="IPR000631">
    <property type="entry name" value="CARKD"/>
</dbReference>
<feature type="binding site" evidence="18">
    <location>
        <position position="69"/>
    </location>
    <ligand>
        <name>K(+)</name>
        <dbReference type="ChEBI" id="CHEBI:29103"/>
    </ligand>
</feature>
<dbReference type="PROSITE" id="PS51383">
    <property type="entry name" value="YJEF_C_3"/>
    <property type="match status" value="1"/>
</dbReference>
<dbReference type="HAMAP" id="MF_01965">
    <property type="entry name" value="NADHX_dehydratase"/>
    <property type="match status" value="1"/>
</dbReference>
<evidence type="ECO:0000256" key="14">
    <source>
        <dbReference type="ARBA" id="ARBA00025153"/>
    </source>
</evidence>
<evidence type="ECO:0000256" key="9">
    <source>
        <dbReference type="ARBA" id="ARBA00022958"/>
    </source>
</evidence>
<feature type="binding site" evidence="17">
    <location>
        <position position="435"/>
    </location>
    <ligand>
        <name>AMP</name>
        <dbReference type="ChEBI" id="CHEBI:456215"/>
    </ligand>
</feature>
<evidence type="ECO:0000256" key="16">
    <source>
        <dbReference type="ARBA" id="ARBA00049209"/>
    </source>
</evidence>
<evidence type="ECO:0000256" key="13">
    <source>
        <dbReference type="ARBA" id="ARBA00023268"/>
    </source>
</evidence>
<comment type="cofactor">
    <cofactor evidence="17">
        <name>Mg(2+)</name>
        <dbReference type="ChEBI" id="CHEBI:18420"/>
    </cofactor>
</comment>
<dbReference type="SUPFAM" id="SSF64153">
    <property type="entry name" value="YjeF N-terminal domain-like"/>
    <property type="match status" value="1"/>
</dbReference>
<keyword evidence="11 18" id="KW-0413">Isomerase</keyword>
<evidence type="ECO:0000256" key="18">
    <source>
        <dbReference type="HAMAP-Rule" id="MF_01966"/>
    </source>
</evidence>
<comment type="subunit">
    <text evidence="17">Homotetramer.</text>
</comment>
<feature type="binding site" evidence="18">
    <location>
        <begin position="133"/>
        <end position="139"/>
    </location>
    <ligand>
        <name>(6S)-NADPHX</name>
        <dbReference type="ChEBI" id="CHEBI:64076"/>
    </ligand>
</feature>
<feature type="domain" description="YjeF N-terminal" evidence="21">
    <location>
        <begin position="22"/>
        <end position="219"/>
    </location>
</feature>
<evidence type="ECO:0000256" key="6">
    <source>
        <dbReference type="ARBA" id="ARBA00022741"/>
    </source>
</evidence>
<dbReference type="Gene3D" id="3.40.1190.20">
    <property type="match status" value="1"/>
</dbReference>
<keyword evidence="12 17" id="KW-0456">Lyase</keyword>
<keyword evidence="23" id="KW-1185">Reference proteome</keyword>
<dbReference type="EC" id="5.1.99.6" evidence="19"/>
<dbReference type="Gene3D" id="3.40.50.10260">
    <property type="entry name" value="YjeF N-terminal domain"/>
    <property type="match status" value="1"/>
</dbReference>
<dbReference type="InterPro" id="IPR004443">
    <property type="entry name" value="YjeF_N_dom"/>
</dbReference>
<feature type="binding site" evidence="17">
    <location>
        <position position="372"/>
    </location>
    <ligand>
        <name>(6S)-NADPHX</name>
        <dbReference type="ChEBI" id="CHEBI:64076"/>
    </ligand>
</feature>
<feature type="binding site" evidence="18">
    <location>
        <position position="162"/>
    </location>
    <ligand>
        <name>(6S)-NADPHX</name>
        <dbReference type="ChEBI" id="CHEBI:64076"/>
    </ligand>
</feature>
<comment type="function">
    <text evidence="14 19">Bifunctional enzyme that catalyzes the epimerization of the S- and R-forms of NAD(P)HX and the dehydration of the S-form of NAD(P)HX at the expense of ADP, which is converted to AMP. This allows the repair of both epimers of NAD(P)HX, a damaged form of NAD(P)H that is a result of enzymatic or heat-dependent hydration.</text>
</comment>
<keyword evidence="7 17" id="KW-0067">ATP-binding</keyword>
<keyword evidence="13" id="KW-0511">Multifunctional enzyme</keyword>
<organism evidence="22 23">
    <name type="scientific">Alcaligenes endophyticus</name>
    <dbReference type="NCBI Taxonomy" id="1929088"/>
    <lineage>
        <taxon>Bacteria</taxon>
        <taxon>Pseudomonadati</taxon>
        <taxon>Pseudomonadota</taxon>
        <taxon>Betaproteobacteria</taxon>
        <taxon>Burkholderiales</taxon>
        <taxon>Alcaligenaceae</taxon>
        <taxon>Alcaligenes</taxon>
    </lineage>
</organism>
<dbReference type="NCBIfam" id="TIGR00197">
    <property type="entry name" value="yjeF_nterm"/>
    <property type="match status" value="1"/>
</dbReference>
<dbReference type="PANTHER" id="PTHR12592">
    <property type="entry name" value="ATP-DEPENDENT (S)-NAD(P)H-HYDRATE DEHYDRATASE FAMILY MEMBER"/>
    <property type="match status" value="1"/>
</dbReference>
<evidence type="ECO:0000313" key="22">
    <source>
        <dbReference type="EMBL" id="MDN4122436.1"/>
    </source>
</evidence>
<sequence>MVTQHLGTHYLSRHALLDPATHKNLDQAALQAGKSWAELLWSAAQAVANEVMQRWPQGSVLVLCGRGLNGADGFLCGELLRQQGRTVDICSLYAETELSPQTSWAKQQWHGRLVSTAQLALSHYTVVVDAMVGAGLNRPLDAKLATLLEQLMHANLPVCAIDLPSGMDGDSGQYVGPQLRASCTVTFERYKPAHVLQPGASYCGDIVLASLAVPSQAYRTLPISSWRNDPQLWCDVLPWPTVDSHKFTRGHAVILGGESLTGASRLAARAAQRAGAGLVSLYVPPSVWAPCAAALESIMVGKLADIIPDDPRISAYLYGPGAGVNAQTYTRVMQLLCSDKPVVLDADALTVFQEDPSVLWEAMCPECVITPHEGEFARLFKDLQGPNKLARAKAAAQRSGAVVVLKGSDTVIAAPDGRCIVNVVASPFLATGGSGDVLAGVITGLLAQGMPVFEAAAAAVWLHGKIGLNHGPGLIPEDIIHALPRVLNELYVNNDGCK</sequence>
<feature type="binding site" evidence="18">
    <location>
        <begin position="68"/>
        <end position="72"/>
    </location>
    <ligand>
        <name>(6S)-NADPHX</name>
        <dbReference type="ChEBI" id="CHEBI:64076"/>
    </ligand>
</feature>
<feature type="binding site" evidence="18">
    <location>
        <position position="129"/>
    </location>
    <ligand>
        <name>K(+)</name>
        <dbReference type="ChEBI" id="CHEBI:29103"/>
    </ligand>
</feature>
<comment type="similarity">
    <text evidence="4 19">In the C-terminal section; belongs to the NnrD/CARKD family.</text>
</comment>
<evidence type="ECO:0000256" key="19">
    <source>
        <dbReference type="PIRNR" id="PIRNR017184"/>
    </source>
</evidence>
<reference evidence="22" key="1">
    <citation type="submission" date="2021-11" db="EMBL/GenBank/DDBJ databases">
        <title>Draft genome sequence of Alcaligenes endophyticus type strain CCUG 75668T.</title>
        <authorList>
            <person name="Salva-Serra F."/>
            <person name="Duran R.E."/>
            <person name="Seeger M."/>
            <person name="Moore E.R.B."/>
            <person name="Jaen-Luchoro D."/>
        </authorList>
    </citation>
    <scope>NUCLEOTIDE SEQUENCE</scope>
    <source>
        <strain evidence="22">CCUG 75668</strain>
    </source>
</reference>
<evidence type="ECO:0000256" key="12">
    <source>
        <dbReference type="ARBA" id="ARBA00023239"/>
    </source>
</evidence>
<evidence type="ECO:0000256" key="5">
    <source>
        <dbReference type="ARBA" id="ARBA00022723"/>
    </source>
</evidence>
<comment type="catalytic activity">
    <reaction evidence="1 18 19">
        <text>(6R)-NADHX = (6S)-NADHX</text>
        <dbReference type="Rhea" id="RHEA:32215"/>
        <dbReference type="ChEBI" id="CHEBI:64074"/>
        <dbReference type="ChEBI" id="CHEBI:64075"/>
        <dbReference type="EC" id="5.1.99.6"/>
    </reaction>
</comment>
<comment type="similarity">
    <text evidence="17">Belongs to the NnrD/CARKD family.</text>
</comment>
<evidence type="ECO:0000259" key="20">
    <source>
        <dbReference type="PROSITE" id="PS51383"/>
    </source>
</evidence>
<comment type="caution">
    <text evidence="18">Lacks conserved residue(s) required for the propagation of feature annotation.</text>
</comment>
<dbReference type="CDD" id="cd01171">
    <property type="entry name" value="YXKO-related"/>
    <property type="match status" value="1"/>
</dbReference>
<keyword evidence="6 17" id="KW-0547">Nucleotide-binding</keyword>
<comment type="catalytic activity">
    <reaction evidence="2 18 19">
        <text>(6R)-NADPHX = (6S)-NADPHX</text>
        <dbReference type="Rhea" id="RHEA:32227"/>
        <dbReference type="ChEBI" id="CHEBI:64076"/>
        <dbReference type="ChEBI" id="CHEBI:64077"/>
        <dbReference type="EC" id="5.1.99.6"/>
    </reaction>
</comment>
<name>A0ABT8EMA4_9BURK</name>
<dbReference type="Proteomes" id="UP001168613">
    <property type="component" value="Unassembled WGS sequence"/>
</dbReference>
<comment type="function">
    <text evidence="18">Catalyzes the epimerization of the S- and R-forms of NAD(P)HX, a damaged form of NAD(P)H that is a result of enzymatic or heat-dependent hydration. This is a prerequisite for the S-specific NAD(P)H-hydrate dehydratase to allow the repair of both epimers of NAD(P)HX.</text>
</comment>
<evidence type="ECO:0000256" key="4">
    <source>
        <dbReference type="ARBA" id="ARBA00009524"/>
    </source>
</evidence>
<protein>
    <recommendedName>
        <fullName evidence="19">Bifunctional NAD(P)H-hydrate repair enzyme</fullName>
    </recommendedName>
    <alternativeName>
        <fullName evidence="19">Nicotinamide nucleotide repair protein</fullName>
    </alternativeName>
    <domain>
        <recommendedName>
            <fullName evidence="19">ADP-dependent (S)-NAD(P)H-hydrate dehydratase</fullName>
            <ecNumber evidence="19">4.2.1.136</ecNumber>
        </recommendedName>
        <alternativeName>
            <fullName evidence="19">ADP-dependent NAD(P)HX dehydratase</fullName>
        </alternativeName>
    </domain>
    <domain>
        <recommendedName>
            <fullName evidence="19">NAD(P)H-hydrate epimerase</fullName>
            <ecNumber evidence="19">5.1.99.6</ecNumber>
        </recommendedName>
    </domain>
</protein>
<comment type="function">
    <text evidence="17">Catalyzes the dehydration of the S-form of NAD(P)HX at the expense of ADP, which is converted to AMP. Together with NAD(P)HX epimerase, which catalyzes the epimerization of the S- and R-forms, the enzyme allows the repair of both epimers of NAD(P)HX, a damaged form of NAD(P)H that is a result of enzymatic or heat-dependent hydration.</text>
</comment>
<evidence type="ECO:0000313" key="23">
    <source>
        <dbReference type="Proteomes" id="UP001168613"/>
    </source>
</evidence>
<dbReference type="RefSeq" id="WP_266123346.1">
    <property type="nucleotide sequence ID" value="NZ_JAJHNU010000004.1"/>
</dbReference>
<keyword evidence="10 17" id="KW-0520">NAD</keyword>
<feature type="binding site" evidence="17">
    <location>
        <position position="321"/>
    </location>
    <ligand>
        <name>(6S)-NADPHX</name>
        <dbReference type="ChEBI" id="CHEBI:64076"/>
    </ligand>
</feature>
<dbReference type="NCBIfam" id="TIGR00196">
    <property type="entry name" value="yjeF_cterm"/>
    <property type="match status" value="1"/>
</dbReference>
<dbReference type="HAMAP" id="MF_01966">
    <property type="entry name" value="NADHX_epimerase"/>
    <property type="match status" value="1"/>
</dbReference>
<dbReference type="PROSITE" id="PS51385">
    <property type="entry name" value="YJEF_N"/>
    <property type="match status" value="1"/>
</dbReference>
<evidence type="ECO:0000256" key="2">
    <source>
        <dbReference type="ARBA" id="ARBA00000909"/>
    </source>
</evidence>
<comment type="caution">
    <text evidence="22">The sequence shown here is derived from an EMBL/GenBank/DDBJ whole genome shotgun (WGS) entry which is preliminary data.</text>
</comment>
<dbReference type="SUPFAM" id="SSF53613">
    <property type="entry name" value="Ribokinase-like"/>
    <property type="match status" value="1"/>
</dbReference>
<dbReference type="PROSITE" id="PS01050">
    <property type="entry name" value="YJEF_C_2"/>
    <property type="match status" value="1"/>
</dbReference>
<keyword evidence="9 18" id="KW-0630">Potassium</keyword>
<accession>A0ABT8EMA4</accession>
<feature type="binding site" evidence="17">
    <location>
        <begin position="406"/>
        <end position="410"/>
    </location>
    <ligand>
        <name>AMP</name>
        <dbReference type="ChEBI" id="CHEBI:456215"/>
    </ligand>
</feature>
<evidence type="ECO:0000256" key="15">
    <source>
        <dbReference type="ARBA" id="ARBA00048238"/>
    </source>
</evidence>
<feature type="binding site" evidence="17">
    <location>
        <position position="263"/>
    </location>
    <ligand>
        <name>(6S)-NADPHX</name>
        <dbReference type="ChEBI" id="CHEBI:64076"/>
    </ligand>
</feature>
<feature type="binding site" evidence="18">
    <location>
        <position position="165"/>
    </location>
    <ligand>
        <name>K(+)</name>
        <dbReference type="ChEBI" id="CHEBI:29103"/>
    </ligand>
</feature>
<gene>
    <name evidence="17" type="primary">nnrD</name>
    <name evidence="18" type="synonym">nnrE</name>
    <name evidence="22" type="ORF">LMS43_14165</name>
</gene>
<evidence type="ECO:0000256" key="1">
    <source>
        <dbReference type="ARBA" id="ARBA00000013"/>
    </source>
</evidence>